<feature type="compositionally biased region" description="Polar residues" evidence="1">
    <location>
        <begin position="103"/>
        <end position="113"/>
    </location>
</feature>
<evidence type="ECO:0000256" key="1">
    <source>
        <dbReference type="SAM" id="MobiDB-lite"/>
    </source>
</evidence>
<dbReference type="PANTHER" id="PTHR36193:SF23">
    <property type="entry name" value="PHISTB DOMAIN-CONTAINING RESA-LIKE PROTEIN 1"/>
    <property type="match status" value="1"/>
</dbReference>
<accession>A0A1B1DUT5</accession>
<reference evidence="5" key="1">
    <citation type="submission" date="2016-06" db="EMBL/GenBank/DDBJ databases">
        <title>First high quality genome sequence of Plasmodium coatneyi using continuous long reads from single molecule, real-time sequencing.</title>
        <authorList>
            <person name="Chien J.-T."/>
            <person name="Pakala S.B."/>
            <person name="Geraldo J.A."/>
            <person name="Lapp S.A."/>
            <person name="Barnwell J.W."/>
            <person name="Kissinger J.C."/>
            <person name="Galinski M.R."/>
            <person name="Humphrey J.C."/>
        </authorList>
    </citation>
    <scope>NUCLEOTIDE SEQUENCE [LARGE SCALE GENOMIC DNA]</scope>
    <source>
        <strain evidence="5">Hackeri</strain>
    </source>
</reference>
<dbReference type="PANTHER" id="PTHR36193">
    <property type="entry name" value="PHISTB DOMAIN-CONTAINING RESA-LIKE PROTEIN 1"/>
    <property type="match status" value="1"/>
</dbReference>
<dbReference type="Gene3D" id="6.10.280.180">
    <property type="entry name" value="Plasmodium RESA, N-terminal helical domain"/>
    <property type="match status" value="1"/>
</dbReference>
<organism evidence="4 5">
    <name type="scientific">Plasmodium coatneyi</name>
    <dbReference type="NCBI Taxonomy" id="208452"/>
    <lineage>
        <taxon>Eukaryota</taxon>
        <taxon>Sar</taxon>
        <taxon>Alveolata</taxon>
        <taxon>Apicomplexa</taxon>
        <taxon>Aconoidasida</taxon>
        <taxon>Haemosporida</taxon>
        <taxon>Plasmodiidae</taxon>
        <taxon>Plasmodium</taxon>
    </lineage>
</organism>
<name>A0A1B1DUT5_9APIC</name>
<keyword evidence="2" id="KW-0812">Transmembrane</keyword>
<feature type="domain" description="Plasmodium RESA N-terminal" evidence="3">
    <location>
        <begin position="119"/>
        <end position="244"/>
    </location>
</feature>
<keyword evidence="2" id="KW-1133">Transmembrane helix</keyword>
<dbReference type="InterPro" id="IPR044885">
    <property type="entry name" value="PRESA_N_sf"/>
</dbReference>
<dbReference type="InterPro" id="IPR019111">
    <property type="entry name" value="PRESA_N"/>
</dbReference>
<dbReference type="OrthoDB" id="383632at2759"/>
<evidence type="ECO:0000313" key="4">
    <source>
        <dbReference type="EMBL" id="ANQ06522.1"/>
    </source>
</evidence>
<dbReference type="Proteomes" id="UP000092716">
    <property type="component" value="Chromosome 4"/>
</dbReference>
<dbReference type="KEGG" id="pcot:PCOAH_00006370"/>
<evidence type="ECO:0000313" key="5">
    <source>
        <dbReference type="Proteomes" id="UP000092716"/>
    </source>
</evidence>
<dbReference type="AlphaFoldDB" id="A0A1B1DUT5"/>
<keyword evidence="2" id="KW-0472">Membrane</keyword>
<dbReference type="EMBL" id="CP016242">
    <property type="protein sequence ID" value="ANQ06522.1"/>
    <property type="molecule type" value="Genomic_DNA"/>
</dbReference>
<feature type="region of interest" description="Disordered" evidence="1">
    <location>
        <begin position="57"/>
        <end position="77"/>
    </location>
</feature>
<dbReference type="Pfam" id="PF09687">
    <property type="entry name" value="PRESAN"/>
    <property type="match status" value="1"/>
</dbReference>
<feature type="transmembrane region" description="Helical" evidence="2">
    <location>
        <begin position="12"/>
        <end position="29"/>
    </location>
</feature>
<dbReference type="GeneID" id="30907360"/>
<proteinExistence type="predicted"/>
<feature type="region of interest" description="Disordered" evidence="1">
    <location>
        <begin position="89"/>
        <end position="117"/>
    </location>
</feature>
<evidence type="ECO:0000256" key="2">
    <source>
        <dbReference type="SAM" id="Phobius"/>
    </source>
</evidence>
<dbReference type="NCBIfam" id="TIGR01639">
    <property type="entry name" value="P_fal_TIGR01639"/>
    <property type="match status" value="1"/>
</dbReference>
<dbReference type="VEuPathDB" id="PlasmoDB:PCOAH_00006370"/>
<protein>
    <recommendedName>
        <fullName evidence="3">Plasmodium RESA N-terminal domain-containing protein</fullName>
    </recommendedName>
</protein>
<evidence type="ECO:0000259" key="3">
    <source>
        <dbReference type="Pfam" id="PF09687"/>
    </source>
</evidence>
<sequence>MNSSKKSFARFFFLGQSIASMFFIVYVMLPNISLLPNTPKSQVLSSRPHYLRNLAQLYPSGNHSSGKNKEKKKARSVEGVVSKIFFGRRKKKSNKSNRGEPSEYQSNDAQQSIQREEKQLTEEEIKELINSLELYPQMTQIRKVWLQVCRNEVNKFYDTITHFFTLYDEIRYRYKVRKDTFRKNIWEYFDEIAIKQLQSKEIYFGKLINDLIKEKPITKNELKILTEQYKIACTELREKLFSMCQVEIAQVMMQLPWWKNF</sequence>
<dbReference type="RefSeq" id="XP_019913217.1">
    <property type="nucleotide sequence ID" value="XM_020057447.1"/>
</dbReference>
<keyword evidence="5" id="KW-1185">Reference proteome</keyword>
<dbReference type="InterPro" id="IPR006526">
    <property type="entry name" value="Export_prot_PHISTa/b/c"/>
</dbReference>
<gene>
    <name evidence="4" type="ORF">PCOAH_00006370</name>
</gene>